<feature type="compositionally biased region" description="Acidic residues" evidence="1">
    <location>
        <begin position="166"/>
        <end position="177"/>
    </location>
</feature>
<gene>
    <name evidence="2" type="ORF">BCV69DRAFT_313308</name>
</gene>
<feature type="compositionally biased region" description="Polar residues" evidence="1">
    <location>
        <begin position="769"/>
        <end position="780"/>
    </location>
</feature>
<dbReference type="STRING" id="1684307.A0A316U5J5"/>
<feature type="region of interest" description="Disordered" evidence="1">
    <location>
        <begin position="857"/>
        <end position="919"/>
    </location>
</feature>
<feature type="compositionally biased region" description="Low complexity" evidence="1">
    <location>
        <begin position="621"/>
        <end position="649"/>
    </location>
</feature>
<feature type="compositionally biased region" description="Low complexity" evidence="1">
    <location>
        <begin position="515"/>
        <end position="532"/>
    </location>
</feature>
<dbReference type="RefSeq" id="XP_025347274.1">
    <property type="nucleotide sequence ID" value="XM_025495018.1"/>
</dbReference>
<sequence length="999" mass="103151">MPPYTRRSSGWTNNGSETPGREGGGGGPNIEYFLEHLEQFKRKHISQNRDIIKSNAFLQLRIRDLESRIQSMEVDKHQNYRAIARLKYELHQASQQGSVNGRDIWLELGKSMGFLNDEAGASGSAIGKRLRRPVAPSMASVRIELDPESLPGGVVRAIARAPGEEGILEESEEEAMEEPQHQDAGYEEDERLHEWSHAANEIDGSGTSSVAASPAASLLQEEPSAPAWPEPERITSFPEPAPQRSAPQWTSFLPPTSNGESSLQAAARPKKSEAMKGKKVAPLSSSASHRQDQPNGRALAATKVSREQPRKPATMIEQGKPQARSASREDLDEAMEDVAQTQSKRAPKDNVVTDSERVAAVRESSKQRVSSASSSKTLVNADEPSPSRTTSRKRKPSSGREPTILTDVTSLALPTYTDPLEDVYDTPATDEEDAPAASGGRSSRRSSVRARPSINYALPKLNTKMRKPDPEEVRGTSGLSSAALNGPATLVGTGEGEANGDLKDIKRERQMRQGVSTTSASSAARKSSVSRPAKSRPSKNGSRSRLNGEEGPSEDEDADGDDERGRSSALNSELESSADERENEVAPSWPRNGVKGDRRRTQSHTPISYQESEDEGEDTIVASVPPASSSARAGSASTRPAAAPAAPSTDSEEEIEVARSATEQEYDEDGDVTMPAANPAPIPAPTSNESGPSSRLHAPLRATSIGSAATSSKRPFVPSATSTASAEVPAAVRERSVSANAALPSVEQRAGPSTGTISKAAALPATAGKSYSSSGSNQAATGTSRPSSSTTTVGSSTGTGSSSISTSRPSLSSSSSTNTGMASSTSNSLKRPYSTSSALTDADLALLAQSTSSLADLTSASAWPSTPQVGGSGAGGYLKGGVRAGSGAQGGAGAGAGKKVSTLSRFSNTSGTGVGVGAGMMLKTSGVAGTGVGAGGGGQGRALGKIKPFNLSASASLNGSAGTGTATGTTASGAGVAGGNASVRSSSSSTGNENRGPTS</sequence>
<feature type="compositionally biased region" description="Basic and acidic residues" evidence="1">
    <location>
        <begin position="500"/>
        <end position="511"/>
    </location>
</feature>
<feature type="compositionally biased region" description="Polar residues" evidence="1">
    <location>
        <begin position="245"/>
        <end position="264"/>
    </location>
</feature>
<feature type="compositionally biased region" description="Low complexity" evidence="1">
    <location>
        <begin position="781"/>
        <end position="835"/>
    </location>
</feature>
<feature type="compositionally biased region" description="Acidic residues" evidence="1">
    <location>
        <begin position="419"/>
        <end position="434"/>
    </location>
</feature>
<feature type="compositionally biased region" description="Polar residues" evidence="1">
    <location>
        <begin position="704"/>
        <end position="725"/>
    </location>
</feature>
<feature type="region of interest" description="Disordered" evidence="1">
    <location>
        <begin position="1"/>
        <end position="28"/>
    </location>
</feature>
<feature type="compositionally biased region" description="Polar residues" evidence="1">
    <location>
        <begin position="901"/>
        <end position="911"/>
    </location>
</feature>
<accession>A0A316U5J5</accession>
<proteinExistence type="predicted"/>
<dbReference type="AlphaFoldDB" id="A0A316U5J5"/>
<keyword evidence="3" id="KW-1185">Reference proteome</keyword>
<feature type="compositionally biased region" description="Gly residues" evidence="1">
    <location>
        <begin position="870"/>
        <end position="896"/>
    </location>
</feature>
<reference evidence="2 3" key="1">
    <citation type="journal article" date="2018" name="Mol. Biol. Evol.">
        <title>Broad Genomic Sampling Reveals a Smut Pathogenic Ancestry of the Fungal Clade Ustilaginomycotina.</title>
        <authorList>
            <person name="Kijpornyongpan T."/>
            <person name="Mondo S.J."/>
            <person name="Barry K."/>
            <person name="Sandor L."/>
            <person name="Lee J."/>
            <person name="Lipzen A."/>
            <person name="Pangilinan J."/>
            <person name="LaButti K."/>
            <person name="Hainaut M."/>
            <person name="Henrissat B."/>
            <person name="Grigoriev I.V."/>
            <person name="Spatafora J.W."/>
            <person name="Aime M.C."/>
        </authorList>
    </citation>
    <scope>NUCLEOTIDE SEQUENCE [LARGE SCALE GENOMIC DNA]</scope>
    <source>
        <strain evidence="2 3">MCA 4718</strain>
    </source>
</reference>
<feature type="region of interest" description="Disordered" evidence="1">
    <location>
        <begin position="165"/>
        <end position="835"/>
    </location>
</feature>
<evidence type="ECO:0000313" key="2">
    <source>
        <dbReference type="EMBL" id="PWN20114.1"/>
    </source>
</evidence>
<name>A0A316U5J5_9BASI</name>
<feature type="compositionally biased region" description="Low complexity" evidence="1">
    <location>
        <begin position="208"/>
        <end position="227"/>
    </location>
</feature>
<evidence type="ECO:0000256" key="1">
    <source>
        <dbReference type="SAM" id="MobiDB-lite"/>
    </source>
</evidence>
<feature type="compositionally biased region" description="Acidic residues" evidence="1">
    <location>
        <begin position="551"/>
        <end position="562"/>
    </location>
</feature>
<feature type="compositionally biased region" description="Low complexity" evidence="1">
    <location>
        <begin position="957"/>
        <end position="991"/>
    </location>
</feature>
<organism evidence="2 3">
    <name type="scientific">Pseudomicrostroma glucosiphilum</name>
    <dbReference type="NCBI Taxonomy" id="1684307"/>
    <lineage>
        <taxon>Eukaryota</taxon>
        <taxon>Fungi</taxon>
        <taxon>Dikarya</taxon>
        <taxon>Basidiomycota</taxon>
        <taxon>Ustilaginomycotina</taxon>
        <taxon>Exobasidiomycetes</taxon>
        <taxon>Microstromatales</taxon>
        <taxon>Microstromatales incertae sedis</taxon>
        <taxon>Pseudomicrostroma</taxon>
    </lineage>
</organism>
<feature type="region of interest" description="Disordered" evidence="1">
    <location>
        <begin position="957"/>
        <end position="999"/>
    </location>
</feature>
<dbReference type="Proteomes" id="UP000245942">
    <property type="component" value="Unassembled WGS sequence"/>
</dbReference>
<dbReference type="OrthoDB" id="5394106at2759"/>
<dbReference type="EMBL" id="KZ819329">
    <property type="protein sequence ID" value="PWN20114.1"/>
    <property type="molecule type" value="Genomic_DNA"/>
</dbReference>
<dbReference type="GeneID" id="37016752"/>
<evidence type="ECO:0000313" key="3">
    <source>
        <dbReference type="Proteomes" id="UP000245942"/>
    </source>
</evidence>
<protein>
    <submittedName>
        <fullName evidence="2">Uncharacterized protein</fullName>
    </submittedName>
</protein>
<feature type="compositionally biased region" description="Basic and acidic residues" evidence="1">
    <location>
        <begin position="354"/>
        <end position="366"/>
    </location>
</feature>
<feature type="compositionally biased region" description="Polar residues" evidence="1">
    <location>
        <begin position="1"/>
        <end position="14"/>
    </location>
</feature>